<feature type="transmembrane region" description="Helical" evidence="6">
    <location>
        <begin position="154"/>
        <end position="174"/>
    </location>
</feature>
<evidence type="ECO:0000256" key="3">
    <source>
        <dbReference type="ARBA" id="ARBA00022692"/>
    </source>
</evidence>
<dbReference type="PANTHER" id="PTHR30250:SF24">
    <property type="entry name" value="STAGE V SPORULATION PROTEIN B"/>
    <property type="match status" value="1"/>
</dbReference>
<feature type="transmembrane region" description="Helical" evidence="6">
    <location>
        <begin position="385"/>
        <end position="402"/>
    </location>
</feature>
<dbReference type="Pfam" id="PF01943">
    <property type="entry name" value="Polysacc_synt"/>
    <property type="match status" value="1"/>
</dbReference>
<sequence>MSTFFRGTVILMGAVFLSKFFGFIYRMQFMRVAGEEAVGTYMTAYPAFIFFLALIQLGLPIGVAKVIAELHAKGERSGLQQVMRTSVILSVAASIVLLPMLILGVPYLSGTLLGNPETSVVLYISMAALPIATASGLIRGYFQGIARIEETAWSQILEQTVRIALISFLLPFFADPSRPAMTAGYAMAITGAAEVATLLYLYIKYRQVKKAKKQDAKGFYPLRPILSVSLPSSGSRLFGSFTWFLEPIVFIRALGMAGIGVTAATSLYGVISGVLIPLLLFPAFISHALSVVLVPAVSSAVALNDVRLLRERIHLSLRISAITGSVAAAVFFLHGEEMAVKLFHISDGGAYMLMLAPIFFFYYIQGPLHSILQAMQEAKAAMMNSVYGGIGKLLVMFVLASQPGLQEAGAVMAIGFGVLVTSFLHIATLRKKRDASTGFTMFVIPYLSFILTVVARPLLIEEVPFGMLGDIIVTSGFLLILLLLFRYFRLSDLQTVRKLAKRF</sequence>
<feature type="transmembrane region" description="Helical" evidence="6">
    <location>
        <begin position="45"/>
        <end position="67"/>
    </location>
</feature>
<feature type="transmembrane region" description="Helical" evidence="6">
    <location>
        <begin position="465"/>
        <end position="488"/>
    </location>
</feature>
<evidence type="ECO:0000256" key="6">
    <source>
        <dbReference type="SAM" id="Phobius"/>
    </source>
</evidence>
<evidence type="ECO:0000313" key="8">
    <source>
        <dbReference type="Proteomes" id="UP000076490"/>
    </source>
</evidence>
<dbReference type="InterPro" id="IPR024923">
    <property type="entry name" value="PG_synth_SpoVB"/>
</dbReference>
<keyword evidence="5 6" id="KW-0472">Membrane</keyword>
<feature type="transmembrane region" description="Helical" evidence="6">
    <location>
        <begin position="283"/>
        <end position="303"/>
    </location>
</feature>
<feature type="transmembrane region" description="Helical" evidence="6">
    <location>
        <begin position="180"/>
        <end position="203"/>
    </location>
</feature>
<evidence type="ECO:0000313" key="7">
    <source>
        <dbReference type="EMBL" id="KZE40030.1"/>
    </source>
</evidence>
<evidence type="ECO:0000256" key="5">
    <source>
        <dbReference type="ARBA" id="ARBA00023136"/>
    </source>
</evidence>
<dbReference type="RefSeq" id="WP_063178210.1">
    <property type="nucleotide sequence ID" value="NZ_LQNT01000001.1"/>
</dbReference>
<feature type="transmembrane region" description="Helical" evidence="6">
    <location>
        <begin position="7"/>
        <end position="25"/>
    </location>
</feature>
<dbReference type="CDD" id="cd13124">
    <property type="entry name" value="MATE_SpoVB_like"/>
    <property type="match status" value="1"/>
</dbReference>
<dbReference type="Proteomes" id="UP000076490">
    <property type="component" value="Unassembled WGS sequence"/>
</dbReference>
<feature type="transmembrane region" description="Helical" evidence="6">
    <location>
        <begin position="87"/>
        <end position="108"/>
    </location>
</feature>
<feature type="transmembrane region" description="Helical" evidence="6">
    <location>
        <begin position="315"/>
        <end position="333"/>
    </location>
</feature>
<keyword evidence="3 6" id="KW-0812">Transmembrane</keyword>
<dbReference type="OrthoDB" id="9775950at2"/>
<evidence type="ECO:0000256" key="4">
    <source>
        <dbReference type="ARBA" id="ARBA00022989"/>
    </source>
</evidence>
<dbReference type="PIRSF" id="PIRSF038958">
    <property type="entry name" value="PG_synth_SpoVB"/>
    <property type="match status" value="1"/>
</dbReference>
<feature type="transmembrane region" description="Helical" evidence="6">
    <location>
        <begin position="345"/>
        <end position="364"/>
    </location>
</feature>
<reference evidence="7 8" key="1">
    <citation type="submission" date="2016-01" db="EMBL/GenBank/DDBJ databases">
        <title>Whole genome sequencing of Bhargavaea cecembensis T14.</title>
        <authorList>
            <person name="Hong K.W."/>
        </authorList>
    </citation>
    <scope>NUCLEOTIDE SEQUENCE [LARGE SCALE GENOMIC DNA]</scope>
    <source>
        <strain evidence="7 8">T14</strain>
    </source>
</reference>
<keyword evidence="2" id="KW-1003">Cell membrane</keyword>
<feature type="transmembrane region" description="Helical" evidence="6">
    <location>
        <begin position="120"/>
        <end position="142"/>
    </location>
</feature>
<organism evidence="7 8">
    <name type="scientific">Bhargavaea cecembensis</name>
    <dbReference type="NCBI Taxonomy" id="394098"/>
    <lineage>
        <taxon>Bacteria</taxon>
        <taxon>Bacillati</taxon>
        <taxon>Bacillota</taxon>
        <taxon>Bacilli</taxon>
        <taxon>Bacillales</taxon>
        <taxon>Caryophanaceae</taxon>
        <taxon>Bhargavaea</taxon>
    </lineage>
</organism>
<comment type="subcellular location">
    <subcellularLocation>
        <location evidence="1">Cell membrane</location>
        <topology evidence="1">Multi-pass membrane protein</topology>
    </subcellularLocation>
</comment>
<feature type="transmembrane region" description="Helical" evidence="6">
    <location>
        <begin position="439"/>
        <end position="459"/>
    </location>
</feature>
<name>A0A161SVP9_9BACL</name>
<accession>A0A161SVP9</accession>
<evidence type="ECO:0000256" key="1">
    <source>
        <dbReference type="ARBA" id="ARBA00004651"/>
    </source>
</evidence>
<evidence type="ECO:0000256" key="2">
    <source>
        <dbReference type="ARBA" id="ARBA00022475"/>
    </source>
</evidence>
<dbReference type="InterPro" id="IPR050833">
    <property type="entry name" value="Poly_Biosynth_Transport"/>
</dbReference>
<proteinExistence type="predicted"/>
<protein>
    <submittedName>
        <fullName evidence="7">Stage V sporulation protein B</fullName>
    </submittedName>
</protein>
<dbReference type="InterPro" id="IPR002797">
    <property type="entry name" value="Polysacc_synth"/>
</dbReference>
<comment type="caution">
    <text evidence="7">The sequence shown here is derived from an EMBL/GenBank/DDBJ whole genome shotgun (WGS) entry which is preliminary data.</text>
</comment>
<dbReference type="PANTHER" id="PTHR30250">
    <property type="entry name" value="PST FAMILY PREDICTED COLANIC ACID TRANSPORTER"/>
    <property type="match status" value="1"/>
</dbReference>
<feature type="transmembrane region" description="Helical" evidence="6">
    <location>
        <begin position="408"/>
        <end position="427"/>
    </location>
</feature>
<dbReference type="EMBL" id="LQNT01000001">
    <property type="protein sequence ID" value="KZE40030.1"/>
    <property type="molecule type" value="Genomic_DNA"/>
</dbReference>
<dbReference type="GO" id="GO:0005886">
    <property type="term" value="C:plasma membrane"/>
    <property type="evidence" value="ECO:0007669"/>
    <property type="project" value="UniProtKB-SubCell"/>
</dbReference>
<keyword evidence="4 6" id="KW-1133">Transmembrane helix</keyword>
<feature type="transmembrane region" description="Helical" evidence="6">
    <location>
        <begin position="249"/>
        <end position="271"/>
    </location>
</feature>
<gene>
    <name evidence="7" type="ORF">AV656_01765</name>
</gene>
<dbReference type="AlphaFoldDB" id="A0A161SVP9"/>